<reference evidence="4 5" key="1">
    <citation type="submission" date="2016-02" db="EMBL/GenBank/DDBJ databases">
        <title>Genome analysis of coral dinoflagellate symbionts highlights evolutionary adaptations to a symbiotic lifestyle.</title>
        <authorList>
            <person name="Aranda M."/>
            <person name="Li Y."/>
            <person name="Liew Y.J."/>
            <person name="Baumgarten S."/>
            <person name="Simakov O."/>
            <person name="Wilson M."/>
            <person name="Piel J."/>
            <person name="Ashoor H."/>
            <person name="Bougouffa S."/>
            <person name="Bajic V.B."/>
            <person name="Ryu T."/>
            <person name="Ravasi T."/>
            <person name="Bayer T."/>
            <person name="Micklem G."/>
            <person name="Kim H."/>
            <person name="Bhak J."/>
            <person name="Lajeunesse T.C."/>
            <person name="Voolstra C.R."/>
        </authorList>
    </citation>
    <scope>NUCLEOTIDE SEQUENCE [LARGE SCALE GENOMIC DNA]</scope>
    <source>
        <strain evidence="4 5">CCMP2467</strain>
    </source>
</reference>
<proteinExistence type="predicted"/>
<dbReference type="EMBL" id="LSRX01000363">
    <property type="protein sequence ID" value="OLP99416.1"/>
    <property type="molecule type" value="Genomic_DNA"/>
</dbReference>
<dbReference type="AlphaFoldDB" id="A0A1Q9DW61"/>
<feature type="transmembrane region" description="Helical" evidence="3">
    <location>
        <begin position="554"/>
        <end position="572"/>
    </location>
</feature>
<organism evidence="4 5">
    <name type="scientific">Symbiodinium microadriaticum</name>
    <name type="common">Dinoflagellate</name>
    <name type="synonym">Zooxanthella microadriatica</name>
    <dbReference type="NCBI Taxonomy" id="2951"/>
    <lineage>
        <taxon>Eukaryota</taxon>
        <taxon>Sar</taxon>
        <taxon>Alveolata</taxon>
        <taxon>Dinophyceae</taxon>
        <taxon>Suessiales</taxon>
        <taxon>Symbiodiniaceae</taxon>
        <taxon>Symbiodinium</taxon>
    </lineage>
</organism>
<accession>A0A1Q9DW61</accession>
<dbReference type="OrthoDB" id="10670648at2759"/>
<keyword evidence="5" id="KW-1185">Reference proteome</keyword>
<feature type="transmembrane region" description="Helical" evidence="3">
    <location>
        <begin position="784"/>
        <end position="808"/>
    </location>
</feature>
<feature type="transmembrane region" description="Helical" evidence="3">
    <location>
        <begin position="482"/>
        <end position="506"/>
    </location>
</feature>
<comment type="caution">
    <text evidence="4">The sequence shown here is derived from an EMBL/GenBank/DDBJ whole genome shotgun (WGS) entry which is preliminary data.</text>
</comment>
<keyword evidence="3" id="KW-0812">Transmembrane</keyword>
<dbReference type="Proteomes" id="UP000186817">
    <property type="component" value="Unassembled WGS sequence"/>
</dbReference>
<evidence type="ECO:0000313" key="4">
    <source>
        <dbReference type="EMBL" id="OLP99416.1"/>
    </source>
</evidence>
<gene>
    <name evidence="4" type="ORF">AK812_SmicGene18047</name>
</gene>
<feature type="transmembrane region" description="Helical" evidence="3">
    <location>
        <begin position="665"/>
        <end position="685"/>
    </location>
</feature>
<keyword evidence="3" id="KW-1133">Transmembrane helix</keyword>
<keyword evidence="3" id="KW-0472">Membrane</keyword>
<sequence>MVGGLWHVLLLLAWIVLWLALHLAAGLLVPRLSLAGPLPAAKAVWCRKLLRSQVAPQILEVKAQNQHTQSILQQNELLSAKVKESEEDLRDPEGYLTLDAKVLIGVTNILEGAFARIDEAAPLSFAVRRNGMVLEVLGFSGKILEPSGPAVQILTKLVGFFQGEELSVPQGLAGCDLLSIADPSYPPLEGLFLVCLCHGSLEFYLHMDSGRIQWRQDPWTPNVWNYRDLGDVKKKTAVRSQKQWSMGQEYNPTEEDHDSFQNWRSKDLQQLLQEVQQQGKGKGGKALRKGLSGKGKKNKGKGSGQKALQDGEGQLALQDGKVHEEEETEMSRKGSDLETAIKVAVASKRLTKLAKAEAENTLKECQKYHEALKVVLVKKDKGLSFKGLKELLAEAAEAGKAAKEEIKELNQLSRKAASKASKEKCVLHRSGTLWDMPDHQPRLSLEELLPRRCSGRAESNPGDAPKCKNKYVASQSPSSDTALVVAAAAAAAHWLLAMVEGFEWVFYGLYLVRKHGDDTGDDDADADDDGSESLLPPMVPNATTLRRATATMRYVYLVHHALAAVAFCWTLFTSELSALCCFGLLFELPVCFTNLRDFYVSFHEELTSLMGRSVMVSPRFARLWWRATAVAVGFGRCPALLAFAWARGFWTEELARLPAAVSAGFAVFGTGFSLLTLLWCVQLFADCSNDWIVLRRIKVQFASPDDHHGQRVNAFWTPEIIKSPQILNQACVVPSLTICEKKTSKASRPATSVARAAESGGFDASSISISTFDESEQNVKSASVVFYGVLGLIFPLLGGFNLGLLFAALGYGLSFGALTDFAKKPRPYVSAFIVGIAACVVSLYALKAYNFAAVKINENVKNLKA</sequence>
<feature type="coiled-coil region" evidence="1">
    <location>
        <begin position="388"/>
        <end position="415"/>
    </location>
</feature>
<keyword evidence="1" id="KW-0175">Coiled coil</keyword>
<evidence type="ECO:0000256" key="1">
    <source>
        <dbReference type="SAM" id="Coils"/>
    </source>
</evidence>
<feature type="transmembrane region" description="Helical" evidence="3">
    <location>
        <begin position="828"/>
        <end position="846"/>
    </location>
</feature>
<feature type="region of interest" description="Disordered" evidence="2">
    <location>
        <begin position="276"/>
        <end position="312"/>
    </location>
</feature>
<name>A0A1Q9DW61_SYMMI</name>
<evidence type="ECO:0000256" key="3">
    <source>
        <dbReference type="SAM" id="Phobius"/>
    </source>
</evidence>
<protein>
    <submittedName>
        <fullName evidence="4">Uncharacterized protein</fullName>
    </submittedName>
</protein>
<evidence type="ECO:0000256" key="2">
    <source>
        <dbReference type="SAM" id="MobiDB-lite"/>
    </source>
</evidence>
<evidence type="ECO:0000313" key="5">
    <source>
        <dbReference type="Proteomes" id="UP000186817"/>
    </source>
</evidence>